<reference evidence="3" key="1">
    <citation type="journal article" date="2014" name="Genome Announc.">
        <title>Genome sequence of the yeast Cyberlindnera fabianii (Hansenula fabianii).</title>
        <authorList>
            <person name="Freel K.C."/>
            <person name="Sarilar V."/>
            <person name="Neuveglise C."/>
            <person name="Devillers H."/>
            <person name="Friedrich A."/>
            <person name="Schacherer J."/>
        </authorList>
    </citation>
    <scope>NUCLEOTIDE SEQUENCE</scope>
    <source>
        <strain evidence="3">YJS4271</strain>
    </source>
</reference>
<dbReference type="InterPro" id="IPR050585">
    <property type="entry name" value="Xaa-Pro_dipeptidyl-ppase/CocE"/>
</dbReference>
<dbReference type="EMBL" id="LK052909">
    <property type="protein sequence ID" value="CDR46568.1"/>
    <property type="molecule type" value="Genomic_DNA"/>
</dbReference>
<dbReference type="Gene3D" id="3.40.50.1820">
    <property type="entry name" value="alpha/beta hydrolase"/>
    <property type="match status" value="1"/>
</dbReference>
<evidence type="ECO:0000256" key="1">
    <source>
        <dbReference type="ARBA" id="ARBA00022801"/>
    </source>
</evidence>
<dbReference type="PANTHER" id="PTHR43056">
    <property type="entry name" value="PEPTIDASE S9 PROLYL OLIGOPEPTIDASE"/>
    <property type="match status" value="1"/>
</dbReference>
<dbReference type="InterPro" id="IPR029058">
    <property type="entry name" value="AB_hydrolase_fold"/>
</dbReference>
<dbReference type="GO" id="GO:0008239">
    <property type="term" value="F:dipeptidyl-peptidase activity"/>
    <property type="evidence" value="ECO:0007669"/>
    <property type="project" value="InterPro"/>
</dbReference>
<evidence type="ECO:0000313" key="3">
    <source>
        <dbReference type="EMBL" id="CDR46568.1"/>
    </source>
</evidence>
<dbReference type="SUPFAM" id="SSF53474">
    <property type="entry name" value="alpha/beta-Hydrolases"/>
    <property type="match status" value="1"/>
</dbReference>
<dbReference type="InterPro" id="IPR000383">
    <property type="entry name" value="Xaa-Pro-like_dom"/>
</dbReference>
<proteinExistence type="predicted"/>
<dbReference type="InterPro" id="IPR013736">
    <property type="entry name" value="Xaa-Pro_dipept_C"/>
</dbReference>
<keyword evidence="1" id="KW-0378">Hydrolase</keyword>
<dbReference type="Pfam" id="PF08530">
    <property type="entry name" value="PepX_C"/>
    <property type="match status" value="1"/>
</dbReference>
<protein>
    <submittedName>
        <fullName evidence="3">CYFA0S24e00232g1_1</fullName>
    </submittedName>
</protein>
<dbReference type="SUPFAM" id="SSF49785">
    <property type="entry name" value="Galactose-binding domain-like"/>
    <property type="match status" value="1"/>
</dbReference>
<sequence length="694" mass="79799">MAFNVRNTNVKAITEVLEPSSLQYEIVKLQNIRIPMKDGTEIQAHMWIPKEAWEGKKKVGTLIEYIPYRTDVTIARDSIRHPWYAGNGFASMRIDMRGSSASDGVLEDEYLKIEQDDALDSFDWIIDQKWSNGNIAMWGKSWAGFNGLQVAARQHPALKTIITLMSTDDRYSDDVHYRGGCLLASDMLWWGSTMAVYAPRPQDPRVVGASWKQNWMERLNAEPMVKNWVEHQTRDEYWKHGSINEDYSKVDIPVLAIGGWRDGYTSPVFRMMENLPHKDNAGIVGPWVHEFPEMAEPAPKIGYQQLSLKWYKKYLEPEVGENQSFTLPKLTAYIQDPCSVAESYTYREGKWVSLEDPSKKKYESLFLGSDNKLIGSSPVDVEYQCSGILSHGLFRGTWCPFGFKGDFPADQRLEDSKCLTFDSDIFTETKELLGEPVIKLSLASDKKYANLSVRLVDVYPDNGESVLISWGQLNLTHRDSHEYPEWLEPGKRYDDITIKLDVLGIKLEPGHKLRVALSTADWPQNWPTPEIPTVTIFKGELKLPLLDATQTVSAPDFGRATIVKGVEPELVQPYDRIKTTSYDYTTDEWTLSDIQDSGISKLTDYEELSGIYHGSWNKNLFRVKPNDPLSAYNLNEWTYDMGREEDNWRIKLVHNSTLTADKENFFLKVHHKAYENDEEVFDKEWKWTIARKFI</sequence>
<dbReference type="InterPro" id="IPR008979">
    <property type="entry name" value="Galactose-bd-like_sf"/>
</dbReference>
<dbReference type="Gene3D" id="1.10.3020.10">
    <property type="entry name" value="alpha-amino acid ester hydrolase ( Helical cap domain)"/>
    <property type="match status" value="1"/>
</dbReference>
<dbReference type="Pfam" id="PF02129">
    <property type="entry name" value="Peptidase_S15"/>
    <property type="match status" value="1"/>
</dbReference>
<dbReference type="AlphaFoldDB" id="A0A061B9G5"/>
<gene>
    <name evidence="3" type="ORF">CYFA0S_24e00232g</name>
</gene>
<name>A0A061B9G5_CYBFA</name>
<dbReference type="NCBIfam" id="TIGR00976">
    <property type="entry name" value="CocE_NonD"/>
    <property type="match status" value="1"/>
</dbReference>
<dbReference type="InterPro" id="IPR005674">
    <property type="entry name" value="CocE/Ser_esterase"/>
</dbReference>
<dbReference type="PANTHER" id="PTHR43056:SF10">
    <property type="entry name" value="COCE_NOND FAMILY, PUTATIVE (AFU_ORTHOLOGUE AFUA_7G00600)-RELATED"/>
    <property type="match status" value="1"/>
</dbReference>
<organism evidence="3">
    <name type="scientific">Cyberlindnera fabianii</name>
    <name type="common">Yeast</name>
    <name type="synonym">Hansenula fabianii</name>
    <dbReference type="NCBI Taxonomy" id="36022"/>
    <lineage>
        <taxon>Eukaryota</taxon>
        <taxon>Fungi</taxon>
        <taxon>Dikarya</taxon>
        <taxon>Ascomycota</taxon>
        <taxon>Saccharomycotina</taxon>
        <taxon>Saccharomycetes</taxon>
        <taxon>Phaffomycetales</taxon>
        <taxon>Phaffomycetaceae</taxon>
        <taxon>Cyberlindnera</taxon>
    </lineage>
</organism>
<dbReference type="SMART" id="SM00939">
    <property type="entry name" value="PepX_C"/>
    <property type="match status" value="1"/>
</dbReference>
<feature type="domain" description="Xaa-Pro dipeptidyl-peptidase C-terminal" evidence="2">
    <location>
        <begin position="308"/>
        <end position="563"/>
    </location>
</feature>
<evidence type="ECO:0000259" key="2">
    <source>
        <dbReference type="SMART" id="SM00939"/>
    </source>
</evidence>
<dbReference type="PhylomeDB" id="A0A061B9G5"/>
<dbReference type="Gene3D" id="2.60.120.260">
    <property type="entry name" value="Galactose-binding domain-like"/>
    <property type="match status" value="1"/>
</dbReference>
<dbReference type="OrthoDB" id="416441at2759"/>
<accession>A0A061B9G5</accession>